<dbReference type="InterPro" id="IPR005097">
    <property type="entry name" value="Sacchrp_dh_NADP-bd"/>
</dbReference>
<dbReference type="PANTHER" id="PTHR12286:SF5">
    <property type="entry name" value="SACCHAROPINE DEHYDROGENASE-LIKE OXIDOREDUCTASE"/>
    <property type="match status" value="1"/>
</dbReference>
<dbReference type="VEuPathDB" id="ToxoDB:cyc_07452"/>
<dbReference type="PANTHER" id="PTHR12286">
    <property type="entry name" value="SACCHAROPINE DEHYDROGENASE-LIKE OXIDOREDUCTASE"/>
    <property type="match status" value="1"/>
</dbReference>
<comment type="caution">
    <text evidence="4">The sequence shown here is derived from an EMBL/GenBank/DDBJ whole genome shotgun (WGS) entry which is preliminary data.</text>
</comment>
<organism evidence="4 5">
    <name type="scientific">Cyclospora cayetanensis</name>
    <dbReference type="NCBI Taxonomy" id="88456"/>
    <lineage>
        <taxon>Eukaryota</taxon>
        <taxon>Sar</taxon>
        <taxon>Alveolata</taxon>
        <taxon>Apicomplexa</taxon>
        <taxon>Conoidasida</taxon>
        <taxon>Coccidia</taxon>
        <taxon>Eucoccidiorida</taxon>
        <taxon>Eimeriorina</taxon>
        <taxon>Eimeriidae</taxon>
        <taxon>Cyclospora</taxon>
    </lineage>
</organism>
<dbReference type="GO" id="GO:0005886">
    <property type="term" value="C:plasma membrane"/>
    <property type="evidence" value="ECO:0007669"/>
    <property type="project" value="TreeGrafter"/>
</dbReference>
<sequence>MNALASPVNEPREFHLGVFGATGFVGKLIASYLCQNYLNQETLKVVFAARNPQRLQELKNELCTRHGLKPSVLNTAVADVDDYASLVELAKRCRVLITTVGPYMLYGEPVARACVEARTHYCDLTAEMPFVALLHSRHGQAAKERGVKLVSFCGFDSVPSDMCVFMIQKKAKELVKMAVRSMRGGVSGATVASGLNLMGHRSMGDPFYLSLNAIDTPPLNAKGFPLQPRVCALHRDPDFGYSTFFVMSRVNENVVRWSNALQDYAYGRDFVYYEMLACYFNFFTAILTMFATYAALLAVGCPLTRYLGRYLGLVPDPGEGPTMQTMNSGYFSVEAVGRVEGITLRATVGSKHGDPGYKETAKMVVECALALALELPSCSRLTGTVSPAAGIGEPLIKRLRDSGMQCEVTVDNDGAETIRSATKKL</sequence>
<evidence type="ECO:0000256" key="1">
    <source>
        <dbReference type="ARBA" id="ARBA00038048"/>
    </source>
</evidence>
<dbReference type="InParanoid" id="A0A1D3CRP2"/>
<dbReference type="SUPFAM" id="SSF51735">
    <property type="entry name" value="NAD(P)-binding Rossmann-fold domains"/>
    <property type="match status" value="1"/>
</dbReference>
<dbReference type="InterPro" id="IPR036291">
    <property type="entry name" value="NAD(P)-bd_dom_sf"/>
</dbReference>
<dbReference type="Proteomes" id="UP000095192">
    <property type="component" value="Unassembled WGS sequence"/>
</dbReference>
<keyword evidence="2" id="KW-0812">Transmembrane</keyword>
<dbReference type="GO" id="GO:0005739">
    <property type="term" value="C:mitochondrion"/>
    <property type="evidence" value="ECO:0007669"/>
    <property type="project" value="TreeGrafter"/>
</dbReference>
<dbReference type="AlphaFoldDB" id="A0A1D3CRP2"/>
<dbReference type="GO" id="GO:0009247">
    <property type="term" value="P:glycolipid biosynthetic process"/>
    <property type="evidence" value="ECO:0007669"/>
    <property type="project" value="TreeGrafter"/>
</dbReference>
<keyword evidence="2" id="KW-0472">Membrane</keyword>
<keyword evidence="5" id="KW-1185">Reference proteome</keyword>
<keyword evidence="2" id="KW-1133">Transmembrane helix</keyword>
<dbReference type="EMBL" id="JROU02002217">
    <property type="protein sequence ID" value="OEH73875.1"/>
    <property type="molecule type" value="Genomic_DNA"/>
</dbReference>
<feature type="transmembrane region" description="Helical" evidence="2">
    <location>
        <begin position="279"/>
        <end position="299"/>
    </location>
</feature>
<evidence type="ECO:0000259" key="3">
    <source>
        <dbReference type="Pfam" id="PF03435"/>
    </source>
</evidence>
<protein>
    <submittedName>
        <fullName evidence="4">Saccharopine dehydrogenase</fullName>
    </submittedName>
</protein>
<reference evidence="4 5" key="1">
    <citation type="journal article" date="2016" name="BMC Genomics">
        <title>Comparative genomics reveals Cyclospora cayetanensis possesses coccidia-like metabolism and invasion components but unique surface antigens.</title>
        <authorList>
            <person name="Liu S."/>
            <person name="Wang L."/>
            <person name="Zheng H."/>
            <person name="Xu Z."/>
            <person name="Roellig D.M."/>
            <person name="Li N."/>
            <person name="Frace M.A."/>
            <person name="Tang K."/>
            <person name="Arrowood M.J."/>
            <person name="Moss D.M."/>
            <person name="Zhang L."/>
            <person name="Feng Y."/>
            <person name="Xiao L."/>
        </authorList>
    </citation>
    <scope>NUCLEOTIDE SEQUENCE [LARGE SCALE GENOMIC DNA]</scope>
    <source>
        <strain evidence="4 5">CHN_HEN01</strain>
    </source>
</reference>
<proteinExistence type="inferred from homology"/>
<evidence type="ECO:0000256" key="2">
    <source>
        <dbReference type="SAM" id="Phobius"/>
    </source>
</evidence>
<accession>A0A1D3CRP2</accession>
<gene>
    <name evidence="4" type="ORF">cyc_07452</name>
</gene>
<dbReference type="Pfam" id="PF03435">
    <property type="entry name" value="Sacchrp_dh_NADP"/>
    <property type="match status" value="1"/>
</dbReference>
<evidence type="ECO:0000313" key="4">
    <source>
        <dbReference type="EMBL" id="OEH73875.1"/>
    </source>
</evidence>
<dbReference type="GO" id="GO:0005811">
    <property type="term" value="C:lipid droplet"/>
    <property type="evidence" value="ECO:0007669"/>
    <property type="project" value="TreeGrafter"/>
</dbReference>
<dbReference type="Gene3D" id="3.40.50.720">
    <property type="entry name" value="NAD(P)-binding Rossmann-like Domain"/>
    <property type="match status" value="1"/>
</dbReference>
<name>A0A1D3CRP2_9EIME</name>
<dbReference type="VEuPathDB" id="ToxoDB:LOC34623421"/>
<dbReference type="InterPro" id="IPR051276">
    <property type="entry name" value="Saccharopine_DH-like_oxidrdct"/>
</dbReference>
<feature type="domain" description="Saccharopine dehydrogenase NADP binding" evidence="3">
    <location>
        <begin position="18"/>
        <end position="127"/>
    </location>
</feature>
<evidence type="ECO:0000313" key="5">
    <source>
        <dbReference type="Proteomes" id="UP000095192"/>
    </source>
</evidence>
<comment type="similarity">
    <text evidence="1">Belongs to the saccharopine dehydrogenase family.</text>
</comment>
<dbReference type="FunCoup" id="A0A1D3CRP2">
    <property type="interactions" value="1"/>
</dbReference>